<dbReference type="EMBL" id="QGNW01001184">
    <property type="protein sequence ID" value="RVW51323.1"/>
    <property type="molecule type" value="Genomic_DNA"/>
</dbReference>
<accession>A0A438EUF4</accession>
<comment type="caution">
    <text evidence="4">The sequence shown here is derived from an EMBL/GenBank/DDBJ whole genome shotgun (WGS) entry which is preliminary data.</text>
</comment>
<keyword evidence="2" id="KW-0812">Transmembrane</keyword>
<name>A0A438EUF4_VITVI</name>
<dbReference type="Gene3D" id="2.130.10.120">
    <property type="entry name" value="Prolyl oligopeptidase, N-terminal domain"/>
    <property type="match status" value="1"/>
</dbReference>
<dbReference type="Proteomes" id="UP000288805">
    <property type="component" value="Unassembled WGS sequence"/>
</dbReference>
<dbReference type="GO" id="GO:0004252">
    <property type="term" value="F:serine-type endopeptidase activity"/>
    <property type="evidence" value="ECO:0007669"/>
    <property type="project" value="InterPro"/>
</dbReference>
<dbReference type="PANTHER" id="PTHR11757">
    <property type="entry name" value="PROTEASE FAMILY S9A OLIGOPEPTIDASE"/>
    <property type="match status" value="1"/>
</dbReference>
<dbReference type="Pfam" id="PF02897">
    <property type="entry name" value="Peptidase_S9_N"/>
    <property type="match status" value="1"/>
</dbReference>
<proteinExistence type="inferred from homology"/>
<gene>
    <name evidence="4" type="primary">ptrB_1</name>
    <name evidence="4" type="ORF">CK203_075469</name>
</gene>
<dbReference type="AlphaFoldDB" id="A0A438EUF4"/>
<evidence type="ECO:0000256" key="2">
    <source>
        <dbReference type="SAM" id="Phobius"/>
    </source>
</evidence>
<dbReference type="InterPro" id="IPR051543">
    <property type="entry name" value="Serine_Peptidase_S9A"/>
</dbReference>
<dbReference type="SUPFAM" id="SSF50993">
    <property type="entry name" value="Peptidase/esterase 'gauge' domain"/>
    <property type="match status" value="1"/>
</dbReference>
<evidence type="ECO:0000256" key="1">
    <source>
        <dbReference type="ARBA" id="ARBA00005228"/>
    </source>
</evidence>
<dbReference type="InterPro" id="IPR023302">
    <property type="entry name" value="Pept_S9A_N"/>
</dbReference>
<comment type="similarity">
    <text evidence="1">Belongs to the peptidase S9A family.</text>
</comment>
<protein>
    <submittedName>
        <fullName evidence="4">Protease 2</fullName>
    </submittedName>
</protein>
<dbReference type="PANTHER" id="PTHR11757:SF19">
    <property type="entry name" value="PROLYL ENDOPEPTIDASE-LIKE"/>
    <property type="match status" value="1"/>
</dbReference>
<keyword evidence="2" id="KW-1133">Transmembrane helix</keyword>
<evidence type="ECO:0000313" key="5">
    <source>
        <dbReference type="Proteomes" id="UP000288805"/>
    </source>
</evidence>
<keyword evidence="2" id="KW-0472">Membrane</keyword>
<evidence type="ECO:0000259" key="3">
    <source>
        <dbReference type="Pfam" id="PF02897"/>
    </source>
</evidence>
<keyword evidence="4" id="KW-0645">Protease</keyword>
<reference evidence="4 5" key="1">
    <citation type="journal article" date="2018" name="PLoS Genet.">
        <title>Population sequencing reveals clonal diversity and ancestral inbreeding in the grapevine cultivar Chardonnay.</title>
        <authorList>
            <person name="Roach M.J."/>
            <person name="Johnson D.L."/>
            <person name="Bohlmann J."/>
            <person name="van Vuuren H.J."/>
            <person name="Jones S.J."/>
            <person name="Pretorius I.S."/>
            <person name="Schmidt S.A."/>
            <person name="Borneman A.R."/>
        </authorList>
    </citation>
    <scope>NUCLEOTIDE SEQUENCE [LARGE SCALE GENOMIC DNA]</scope>
    <source>
        <strain evidence="5">cv. Chardonnay</strain>
        <tissue evidence="4">Leaf</tissue>
    </source>
</reference>
<keyword evidence="4" id="KW-0378">Hydrolase</keyword>
<dbReference type="GO" id="GO:0006508">
    <property type="term" value="P:proteolysis"/>
    <property type="evidence" value="ECO:0007669"/>
    <property type="project" value="UniProtKB-KW"/>
</dbReference>
<evidence type="ECO:0000313" key="4">
    <source>
        <dbReference type="EMBL" id="RVW51323.1"/>
    </source>
</evidence>
<organism evidence="4 5">
    <name type="scientific">Vitis vinifera</name>
    <name type="common">Grape</name>
    <dbReference type="NCBI Taxonomy" id="29760"/>
    <lineage>
        <taxon>Eukaryota</taxon>
        <taxon>Viridiplantae</taxon>
        <taxon>Streptophyta</taxon>
        <taxon>Embryophyta</taxon>
        <taxon>Tracheophyta</taxon>
        <taxon>Spermatophyta</taxon>
        <taxon>Magnoliopsida</taxon>
        <taxon>eudicotyledons</taxon>
        <taxon>Gunneridae</taxon>
        <taxon>Pentapetalae</taxon>
        <taxon>rosids</taxon>
        <taxon>Vitales</taxon>
        <taxon>Vitaceae</taxon>
        <taxon>Viteae</taxon>
        <taxon>Vitis</taxon>
    </lineage>
</organism>
<sequence length="299" mass="33707">MRRYIDSLQSRHITNRSGQKALPSLLNCNIPLMLKFGGALAFLMNLAKGKKCDDLDKRDDSEKNKLNTSPVEFDSQFLSSGKEAFLQLLNLNLSRQCESDPHHGHHLLGRKFLYLVDVWLHKLETDQSSDSCLYHEKDNMFSVDLEASESKKFVFVGSESKTTRFIFNLDVSKPEGGLMVLTPRLDGIDTSASHRGNHFFIKRRSDEFFNSEVLACPLNNISETTVLLPHRERELEAVDSLLRGSYKVGPRGVLWLGKYNESDIIGEDLTIGKTIGSVEEKEGLYFLDSKGEKTSSPSS</sequence>
<feature type="domain" description="Peptidase S9A N-terminal" evidence="3">
    <location>
        <begin position="117"/>
        <end position="236"/>
    </location>
</feature>
<feature type="transmembrane region" description="Helical" evidence="2">
    <location>
        <begin position="21"/>
        <end position="44"/>
    </location>
</feature>